<feature type="transmembrane region" description="Helical" evidence="6">
    <location>
        <begin position="67"/>
        <end position="91"/>
    </location>
</feature>
<evidence type="ECO:0000256" key="3">
    <source>
        <dbReference type="ARBA" id="ARBA00022989"/>
    </source>
</evidence>
<dbReference type="OrthoDB" id="4540492at2759"/>
<feature type="transmembrane region" description="Helical" evidence="6">
    <location>
        <begin position="98"/>
        <end position="118"/>
    </location>
</feature>
<feature type="transmembrane region" description="Helical" evidence="6">
    <location>
        <begin position="369"/>
        <end position="388"/>
    </location>
</feature>
<dbReference type="PRINTS" id="PR00171">
    <property type="entry name" value="SUGRTRNSPORT"/>
</dbReference>
<dbReference type="SUPFAM" id="SSF103473">
    <property type="entry name" value="MFS general substrate transporter"/>
    <property type="match status" value="1"/>
</dbReference>
<evidence type="ECO:0000256" key="1">
    <source>
        <dbReference type="ARBA" id="ARBA00004141"/>
    </source>
</evidence>
<proteinExistence type="inferred from homology"/>
<dbReference type="Gene3D" id="1.20.1250.20">
    <property type="entry name" value="MFS general substrate transporter like domains"/>
    <property type="match status" value="1"/>
</dbReference>
<evidence type="ECO:0000259" key="7">
    <source>
        <dbReference type="PROSITE" id="PS50850"/>
    </source>
</evidence>
<feature type="transmembrane region" description="Helical" evidence="6">
    <location>
        <begin position="160"/>
        <end position="180"/>
    </location>
</feature>
<feature type="transmembrane region" description="Helical" evidence="6">
    <location>
        <begin position="409"/>
        <end position="431"/>
    </location>
</feature>
<accession>A0A6A4XDU1</accession>
<evidence type="ECO:0000256" key="6">
    <source>
        <dbReference type="SAM" id="Phobius"/>
    </source>
</evidence>
<dbReference type="GO" id="GO:0016020">
    <property type="term" value="C:membrane"/>
    <property type="evidence" value="ECO:0007669"/>
    <property type="project" value="UniProtKB-SubCell"/>
</dbReference>
<evidence type="ECO:0000313" key="9">
    <source>
        <dbReference type="Proteomes" id="UP000440578"/>
    </source>
</evidence>
<dbReference type="InterPro" id="IPR005829">
    <property type="entry name" value="Sugar_transporter_CS"/>
</dbReference>
<evidence type="ECO:0000313" key="8">
    <source>
        <dbReference type="EMBL" id="KAF0312522.1"/>
    </source>
</evidence>
<dbReference type="NCBIfam" id="TIGR00879">
    <property type="entry name" value="SP"/>
    <property type="match status" value="1"/>
</dbReference>
<organism evidence="8 9">
    <name type="scientific">Amphibalanus amphitrite</name>
    <name type="common">Striped barnacle</name>
    <name type="synonym">Balanus amphitrite</name>
    <dbReference type="NCBI Taxonomy" id="1232801"/>
    <lineage>
        <taxon>Eukaryota</taxon>
        <taxon>Metazoa</taxon>
        <taxon>Ecdysozoa</taxon>
        <taxon>Arthropoda</taxon>
        <taxon>Crustacea</taxon>
        <taxon>Multicrustacea</taxon>
        <taxon>Cirripedia</taxon>
        <taxon>Thoracica</taxon>
        <taxon>Thoracicalcarea</taxon>
        <taxon>Balanomorpha</taxon>
        <taxon>Balanoidea</taxon>
        <taxon>Balanidae</taxon>
        <taxon>Amphibalaninae</taxon>
        <taxon>Amphibalanus</taxon>
    </lineage>
</organism>
<feature type="domain" description="Major facilitator superfamily (MFS) profile" evidence="7">
    <location>
        <begin position="19"/>
        <end position="464"/>
    </location>
</feature>
<dbReference type="PROSITE" id="PS50850">
    <property type="entry name" value="MFS"/>
    <property type="match status" value="1"/>
</dbReference>
<dbReference type="InterPro" id="IPR045263">
    <property type="entry name" value="GLUT"/>
</dbReference>
<dbReference type="EMBL" id="VIIS01000163">
    <property type="protein sequence ID" value="KAF0312522.1"/>
    <property type="molecule type" value="Genomic_DNA"/>
</dbReference>
<dbReference type="PANTHER" id="PTHR23503">
    <property type="entry name" value="SOLUTE CARRIER FAMILY 2"/>
    <property type="match status" value="1"/>
</dbReference>
<keyword evidence="3 6" id="KW-1133">Transmembrane helix</keyword>
<feature type="transmembrane region" description="Helical" evidence="6">
    <location>
        <begin position="316"/>
        <end position="337"/>
    </location>
</feature>
<evidence type="ECO:0000256" key="2">
    <source>
        <dbReference type="ARBA" id="ARBA00022692"/>
    </source>
</evidence>
<keyword evidence="2 6" id="KW-0812">Transmembrane</keyword>
<dbReference type="PANTHER" id="PTHR23503:SF127">
    <property type="entry name" value="FI08437P-RELATED"/>
    <property type="match status" value="1"/>
</dbReference>
<keyword evidence="8" id="KW-0762">Sugar transport</keyword>
<dbReference type="InterPro" id="IPR005828">
    <property type="entry name" value="MFS_sugar_transport-like"/>
</dbReference>
<keyword evidence="5" id="KW-0813">Transport</keyword>
<evidence type="ECO:0000256" key="4">
    <source>
        <dbReference type="ARBA" id="ARBA00023136"/>
    </source>
</evidence>
<feature type="transmembrane region" description="Helical" evidence="6">
    <location>
        <begin position="278"/>
        <end position="304"/>
    </location>
</feature>
<dbReference type="InterPro" id="IPR020846">
    <property type="entry name" value="MFS_dom"/>
</dbReference>
<feature type="transmembrane region" description="Helical" evidence="6">
    <location>
        <begin position="344"/>
        <end position="363"/>
    </location>
</feature>
<dbReference type="InterPro" id="IPR036259">
    <property type="entry name" value="MFS_trans_sf"/>
</dbReference>
<feature type="transmembrane region" description="Helical" evidence="6">
    <location>
        <begin position="192"/>
        <end position="211"/>
    </location>
</feature>
<gene>
    <name evidence="8" type="primary">Slc2a1</name>
    <name evidence="8" type="ORF">FJT64_016726</name>
</gene>
<comment type="subcellular location">
    <subcellularLocation>
        <location evidence="1">Membrane</location>
        <topology evidence="1">Multi-pass membrane protein</topology>
    </subcellularLocation>
</comment>
<sequence length="478" mass="50429">MDSQQSTEAGWTRTLLSSVSVAFFGCLISSGYNIGVLNAPQEILMKMSNASAAHDFGVILDATSLDLVWSAVVAVFLVGATGGAMVGGAVADLIGRKLSIMVIEIVLALSGILLFIGYEKEHVHWFFLGRIFAGFGTGLTSTVCPLYVHEVAPPRLRSALGSVTNLGFCVGLLLGQILGLPEVLGRADTVQYLLAVFLIPTLGASAMLPFCPESPKYLLINKGNEQDAFAALSRLRGLPQEALSSELSGYRAEAKLAAETPCWTLRRLLADAVCRRRLLVLLLICAGQQFSGVNAVFFFSTAIFQRAGLSQSQGALASLGCGAANAALALLAGPCVARVPLRRLLTVSCLGCAVCLAAFAGALCLMETYVWAAVCAVVFLISYVVAFASGFGPIPWMLGAEMFEQGPRALAVSMGSATIWVSNFFIVLLFPVMYAQAGVACFIFFLVCCLLAAAVAHFHLPGPTVEGSTVKEMEAVQV</sequence>
<dbReference type="Pfam" id="PF00083">
    <property type="entry name" value="Sugar_tr"/>
    <property type="match status" value="1"/>
</dbReference>
<dbReference type="InterPro" id="IPR003663">
    <property type="entry name" value="Sugar/inositol_transpt"/>
</dbReference>
<protein>
    <submittedName>
        <fullName evidence="8">Solute carrier family 2, facilitated glucose transporter member 1</fullName>
    </submittedName>
</protein>
<feature type="transmembrane region" description="Helical" evidence="6">
    <location>
        <begin position="124"/>
        <end position="148"/>
    </location>
</feature>
<keyword evidence="9" id="KW-1185">Reference proteome</keyword>
<dbReference type="Proteomes" id="UP000440578">
    <property type="component" value="Unassembled WGS sequence"/>
</dbReference>
<evidence type="ECO:0000256" key="5">
    <source>
        <dbReference type="RuleBase" id="RU003346"/>
    </source>
</evidence>
<dbReference type="PROSITE" id="PS00217">
    <property type="entry name" value="SUGAR_TRANSPORT_2"/>
    <property type="match status" value="1"/>
</dbReference>
<feature type="transmembrane region" description="Helical" evidence="6">
    <location>
        <begin position="12"/>
        <end position="32"/>
    </location>
</feature>
<comment type="similarity">
    <text evidence="5">Belongs to the major facilitator superfamily. Sugar transporter (TC 2.A.1.1) family.</text>
</comment>
<dbReference type="AlphaFoldDB" id="A0A6A4XDU1"/>
<feature type="transmembrane region" description="Helical" evidence="6">
    <location>
        <begin position="437"/>
        <end position="458"/>
    </location>
</feature>
<name>A0A6A4XDU1_AMPAM</name>
<reference evidence="8 9" key="1">
    <citation type="submission" date="2019-07" db="EMBL/GenBank/DDBJ databases">
        <title>Draft genome assembly of a fouling barnacle, Amphibalanus amphitrite (Darwin, 1854): The first reference genome for Thecostraca.</title>
        <authorList>
            <person name="Kim W."/>
        </authorList>
    </citation>
    <scope>NUCLEOTIDE SEQUENCE [LARGE SCALE GENOMIC DNA]</scope>
    <source>
        <strain evidence="8">SNU_AA5</strain>
        <tissue evidence="8">Soma without cirri and trophi</tissue>
    </source>
</reference>
<keyword evidence="4 6" id="KW-0472">Membrane</keyword>
<dbReference type="GO" id="GO:0015149">
    <property type="term" value="F:hexose transmembrane transporter activity"/>
    <property type="evidence" value="ECO:0007669"/>
    <property type="project" value="TreeGrafter"/>
</dbReference>
<comment type="caution">
    <text evidence="8">The sequence shown here is derived from an EMBL/GenBank/DDBJ whole genome shotgun (WGS) entry which is preliminary data.</text>
</comment>